<reference evidence="4 5" key="1">
    <citation type="submission" date="2015-01" db="EMBL/GenBank/DDBJ databases">
        <title>The Genome Sequence of Exophiala oligosperma CBS72588.</title>
        <authorList>
            <consortium name="The Broad Institute Genomics Platform"/>
            <person name="Cuomo C."/>
            <person name="de Hoog S."/>
            <person name="Gorbushina A."/>
            <person name="Stielow B."/>
            <person name="Teixiera M."/>
            <person name="Abouelleil A."/>
            <person name="Chapman S.B."/>
            <person name="Priest M."/>
            <person name="Young S.K."/>
            <person name="Wortman J."/>
            <person name="Nusbaum C."/>
            <person name="Birren B."/>
        </authorList>
    </citation>
    <scope>NUCLEOTIDE SEQUENCE [LARGE SCALE GENOMIC DNA]</scope>
    <source>
        <strain evidence="4 5">CBS 72588</strain>
    </source>
</reference>
<dbReference type="OrthoDB" id="436496at2759"/>
<evidence type="ECO:0000256" key="2">
    <source>
        <dbReference type="ARBA" id="ARBA00023027"/>
    </source>
</evidence>
<name>A0A0D2EHT5_9EURO</name>
<organism evidence="4 5">
    <name type="scientific">Exophiala oligosperma</name>
    <dbReference type="NCBI Taxonomy" id="215243"/>
    <lineage>
        <taxon>Eukaryota</taxon>
        <taxon>Fungi</taxon>
        <taxon>Dikarya</taxon>
        <taxon>Ascomycota</taxon>
        <taxon>Pezizomycotina</taxon>
        <taxon>Eurotiomycetes</taxon>
        <taxon>Chaetothyriomycetidae</taxon>
        <taxon>Chaetothyriales</taxon>
        <taxon>Herpotrichiellaceae</taxon>
        <taxon>Exophiala</taxon>
    </lineage>
</organism>
<dbReference type="STRING" id="215243.A0A0D2EHT5"/>
<dbReference type="AlphaFoldDB" id="A0A0D2EHT5"/>
<evidence type="ECO:0000313" key="4">
    <source>
        <dbReference type="EMBL" id="KIW47489.1"/>
    </source>
</evidence>
<dbReference type="Gene3D" id="2.40.30.10">
    <property type="entry name" value="Translation factors"/>
    <property type="match status" value="1"/>
</dbReference>
<dbReference type="EMBL" id="KN847332">
    <property type="protein sequence ID" value="KIW47489.1"/>
    <property type="molecule type" value="Genomic_DNA"/>
</dbReference>
<dbReference type="Proteomes" id="UP000053342">
    <property type="component" value="Unassembled WGS sequence"/>
</dbReference>
<keyword evidence="5" id="KW-1185">Reference proteome</keyword>
<dbReference type="GO" id="GO:0005739">
    <property type="term" value="C:mitochondrion"/>
    <property type="evidence" value="ECO:0007669"/>
    <property type="project" value="TreeGrafter"/>
</dbReference>
<dbReference type="InterPro" id="IPR017938">
    <property type="entry name" value="Riboflavin_synthase-like_b-brl"/>
</dbReference>
<evidence type="ECO:0000259" key="3">
    <source>
        <dbReference type="PROSITE" id="PS51384"/>
    </source>
</evidence>
<protein>
    <recommendedName>
        <fullName evidence="3">FAD-binding FR-type domain-containing protein</fullName>
    </recommendedName>
</protein>
<sequence length="346" mass="38995">MSFPIILRRACTHSTFFKTSISLGIVQASFPFLTRSMATVKDSIPHMIRTAEDPRQQGVWTARLGKIEQVNSKIRLIRLNLPRDGPPLRHMPGQYIDLYIPNVDVVGGFTITSPPQSASSQQHHQADPHIELAIQDSPTNPPAAYLWRPVPEILDSTVTFRVGGNFAYPPLTLDRDQCANIDRVVFVAGGVGINPIMSMISAMDEMGTRSKLGGMVKTVRVLYTARREHSQGGGDRAKKEEVLFEKRLNDVARKWSSHQQVDYQYTFFETSGSGGPDAQETVAENITHRYRRINHDDLFQALGPEDTRHNAVVYVCGLPTMTDEFVELLKKAKCMDEKRVLCEKWW</sequence>
<accession>A0A0D2EHT5</accession>
<dbReference type="PROSITE" id="PS51384">
    <property type="entry name" value="FAD_FR"/>
    <property type="match status" value="1"/>
</dbReference>
<dbReference type="CDD" id="cd00322">
    <property type="entry name" value="FNR_like"/>
    <property type="match status" value="1"/>
</dbReference>
<proteinExistence type="predicted"/>
<dbReference type="VEuPathDB" id="FungiDB:PV06_00183"/>
<gene>
    <name evidence="4" type="ORF">PV06_00183</name>
</gene>
<dbReference type="GeneID" id="27352257"/>
<dbReference type="InterPro" id="IPR052128">
    <property type="entry name" value="Oxidoreductase_NAD-binding"/>
</dbReference>
<evidence type="ECO:0000313" key="5">
    <source>
        <dbReference type="Proteomes" id="UP000053342"/>
    </source>
</evidence>
<evidence type="ECO:0000256" key="1">
    <source>
        <dbReference type="ARBA" id="ARBA00023002"/>
    </source>
</evidence>
<dbReference type="HOGENOM" id="CLU_003827_7_1_1"/>
<dbReference type="PANTHER" id="PTHR46505:SF1">
    <property type="entry name" value="OXIDOREDUCTASE NAD-BINDING DOMAIN-CONTAINING PROTEIN 1"/>
    <property type="match status" value="1"/>
</dbReference>
<dbReference type="PANTHER" id="PTHR46505">
    <property type="entry name" value="OXIDOREDUCTASE NAD-BINDING DOMAIN-CONTAINING PROTEIN 1"/>
    <property type="match status" value="1"/>
</dbReference>
<dbReference type="Gene3D" id="3.40.50.80">
    <property type="entry name" value="Nucleotide-binding domain of ferredoxin-NADP reductase (FNR) module"/>
    <property type="match status" value="1"/>
</dbReference>
<keyword evidence="2" id="KW-0520">NAD</keyword>
<keyword evidence="1" id="KW-0560">Oxidoreductase</keyword>
<dbReference type="SUPFAM" id="SSF63380">
    <property type="entry name" value="Riboflavin synthase domain-like"/>
    <property type="match status" value="1"/>
</dbReference>
<dbReference type="GO" id="GO:0016491">
    <property type="term" value="F:oxidoreductase activity"/>
    <property type="evidence" value="ECO:0007669"/>
    <property type="project" value="UniProtKB-KW"/>
</dbReference>
<feature type="domain" description="FAD-binding FR-type" evidence="3">
    <location>
        <begin position="57"/>
        <end position="171"/>
    </location>
</feature>
<dbReference type="InterPro" id="IPR017927">
    <property type="entry name" value="FAD-bd_FR_type"/>
</dbReference>
<dbReference type="RefSeq" id="XP_016267705.1">
    <property type="nucleotide sequence ID" value="XM_016400652.1"/>
</dbReference>
<dbReference type="InterPro" id="IPR039261">
    <property type="entry name" value="FNR_nucleotide-bd"/>
</dbReference>
<dbReference type="SUPFAM" id="SSF52343">
    <property type="entry name" value="Ferredoxin reductase-like, C-terminal NADP-linked domain"/>
    <property type="match status" value="1"/>
</dbReference>